<evidence type="ECO:0000313" key="2">
    <source>
        <dbReference type="Proteomes" id="UP000265566"/>
    </source>
</evidence>
<proteinExistence type="predicted"/>
<organism evidence="1 2">
    <name type="scientific">Medicago truncatula</name>
    <name type="common">Barrel medic</name>
    <name type="synonym">Medicago tribuloides</name>
    <dbReference type="NCBI Taxonomy" id="3880"/>
    <lineage>
        <taxon>Eukaryota</taxon>
        <taxon>Viridiplantae</taxon>
        <taxon>Streptophyta</taxon>
        <taxon>Embryophyta</taxon>
        <taxon>Tracheophyta</taxon>
        <taxon>Spermatophyta</taxon>
        <taxon>Magnoliopsida</taxon>
        <taxon>eudicotyledons</taxon>
        <taxon>Gunneridae</taxon>
        <taxon>Pentapetalae</taxon>
        <taxon>rosids</taxon>
        <taxon>fabids</taxon>
        <taxon>Fabales</taxon>
        <taxon>Fabaceae</taxon>
        <taxon>Papilionoideae</taxon>
        <taxon>50 kb inversion clade</taxon>
        <taxon>NPAAA clade</taxon>
        <taxon>Hologalegina</taxon>
        <taxon>IRL clade</taxon>
        <taxon>Trifolieae</taxon>
        <taxon>Medicago</taxon>
    </lineage>
</organism>
<dbReference type="Proteomes" id="UP000265566">
    <property type="component" value="Chromosome 4"/>
</dbReference>
<sequence length="40" mass="4761">MSLKFLQWKKMETVKREITPKLQELLDQSCKNSGNFILFS</sequence>
<dbReference type="EMBL" id="PSQE01000004">
    <property type="protein sequence ID" value="RHN60067.1"/>
    <property type="molecule type" value="Genomic_DNA"/>
</dbReference>
<name>A0A396IB56_MEDTR</name>
<accession>A0A396IB56</accession>
<dbReference type="AlphaFoldDB" id="A0A396IB56"/>
<evidence type="ECO:0000313" key="1">
    <source>
        <dbReference type="EMBL" id="RHN60067.1"/>
    </source>
</evidence>
<comment type="caution">
    <text evidence="1">The sequence shown here is derived from an EMBL/GenBank/DDBJ whole genome shotgun (WGS) entry which is preliminary data.</text>
</comment>
<gene>
    <name evidence="1" type="ORF">MtrunA17_Chr4g0021171</name>
</gene>
<dbReference type="Gramene" id="rna22269">
    <property type="protein sequence ID" value="RHN60067.1"/>
    <property type="gene ID" value="gene22269"/>
</dbReference>
<reference evidence="2" key="1">
    <citation type="journal article" date="2018" name="Nat. Plants">
        <title>Whole-genome landscape of Medicago truncatula symbiotic genes.</title>
        <authorList>
            <person name="Pecrix Y."/>
            <person name="Staton S.E."/>
            <person name="Sallet E."/>
            <person name="Lelandais-Briere C."/>
            <person name="Moreau S."/>
            <person name="Carrere S."/>
            <person name="Blein T."/>
            <person name="Jardinaud M.F."/>
            <person name="Latrasse D."/>
            <person name="Zouine M."/>
            <person name="Zahm M."/>
            <person name="Kreplak J."/>
            <person name="Mayjonade B."/>
            <person name="Satge C."/>
            <person name="Perez M."/>
            <person name="Cauet S."/>
            <person name="Marande W."/>
            <person name="Chantry-Darmon C."/>
            <person name="Lopez-Roques C."/>
            <person name="Bouchez O."/>
            <person name="Berard A."/>
            <person name="Debelle F."/>
            <person name="Munos S."/>
            <person name="Bendahmane A."/>
            <person name="Berges H."/>
            <person name="Niebel A."/>
            <person name="Buitink J."/>
            <person name="Frugier F."/>
            <person name="Benhamed M."/>
            <person name="Crespi M."/>
            <person name="Gouzy J."/>
            <person name="Gamas P."/>
        </authorList>
    </citation>
    <scope>NUCLEOTIDE SEQUENCE [LARGE SCALE GENOMIC DNA]</scope>
    <source>
        <strain evidence="2">cv. Jemalong A17</strain>
    </source>
</reference>
<protein>
    <submittedName>
        <fullName evidence="1">Uncharacterized protein</fullName>
    </submittedName>
</protein>